<reference evidence="2 3" key="2">
    <citation type="submission" date="2018-11" db="EMBL/GenBank/DDBJ databases">
        <authorList>
            <consortium name="Pathogen Informatics"/>
        </authorList>
    </citation>
    <scope>NUCLEOTIDE SEQUENCE [LARGE SCALE GENOMIC DNA]</scope>
</reference>
<dbReference type="EMBL" id="UZAJ01004735">
    <property type="protein sequence ID" value="VDO43304.1"/>
    <property type="molecule type" value="Genomic_DNA"/>
</dbReference>
<feature type="region of interest" description="Disordered" evidence="1">
    <location>
        <begin position="1"/>
        <end position="37"/>
    </location>
</feature>
<proteinExistence type="predicted"/>
<protein>
    <submittedName>
        <fullName evidence="2 4">Uncharacterized protein</fullName>
    </submittedName>
</protein>
<keyword evidence="3" id="KW-1185">Reference proteome</keyword>
<evidence type="ECO:0000313" key="2">
    <source>
        <dbReference type="EMBL" id="VDO43304.1"/>
    </source>
</evidence>
<dbReference type="STRING" id="387005.A0A183HDC0"/>
<dbReference type="WBParaSite" id="OFLC_0000548101-mRNA-1">
    <property type="protein sequence ID" value="OFLC_0000548101-mRNA-1"/>
    <property type="gene ID" value="OFLC_0000548101"/>
</dbReference>
<dbReference type="AlphaFoldDB" id="A0A183HDC0"/>
<dbReference type="Proteomes" id="UP000267606">
    <property type="component" value="Unassembled WGS sequence"/>
</dbReference>
<gene>
    <name evidence="2" type="ORF">OFLC_LOCUS5482</name>
</gene>
<feature type="compositionally biased region" description="Polar residues" evidence="1">
    <location>
        <begin position="13"/>
        <end position="23"/>
    </location>
</feature>
<accession>A0A183HDC0</accession>
<evidence type="ECO:0000313" key="4">
    <source>
        <dbReference type="WBParaSite" id="OFLC_0000548101-mRNA-1"/>
    </source>
</evidence>
<evidence type="ECO:0000256" key="1">
    <source>
        <dbReference type="SAM" id="MobiDB-lite"/>
    </source>
</evidence>
<sequence length="222" mass="25309">MEKETKTIEILESNRTGSISEPSISAKGISGRRKGSWVESLDNHGDHMAQQRKPIAKDSKTFQTTTLKKQDESFASSSNVYEIGSSTISSQKQKFPISGRTISSSIPNTQTIRERIRQKIAEEIKAKRGSIQQNKRLERQQRSKLLLQESSASYSEVNQEELDRQIEHSMKLGEKCTADWVHYLPPDEIQYEFMTGQFKNDQEIEIEKKQTPKGTINCSKVL</sequence>
<organism evidence="4">
    <name type="scientific">Onchocerca flexuosa</name>
    <dbReference type="NCBI Taxonomy" id="387005"/>
    <lineage>
        <taxon>Eukaryota</taxon>
        <taxon>Metazoa</taxon>
        <taxon>Ecdysozoa</taxon>
        <taxon>Nematoda</taxon>
        <taxon>Chromadorea</taxon>
        <taxon>Rhabditida</taxon>
        <taxon>Spirurina</taxon>
        <taxon>Spiruromorpha</taxon>
        <taxon>Filarioidea</taxon>
        <taxon>Onchocercidae</taxon>
        <taxon>Onchocerca</taxon>
    </lineage>
</organism>
<name>A0A183HDC0_9BILA</name>
<evidence type="ECO:0000313" key="3">
    <source>
        <dbReference type="Proteomes" id="UP000267606"/>
    </source>
</evidence>
<reference evidence="4" key="1">
    <citation type="submission" date="2016-06" db="UniProtKB">
        <authorList>
            <consortium name="WormBaseParasite"/>
        </authorList>
    </citation>
    <scope>IDENTIFICATION</scope>
</reference>